<dbReference type="GO" id="GO:0003959">
    <property type="term" value="F:NADPH dehydrogenase activity"/>
    <property type="evidence" value="ECO:0007669"/>
    <property type="project" value="InterPro"/>
</dbReference>
<sequence length="153" mass="17378">MTDSILFSPFNLGSLQLKNRIIVPPMCQYSAIDGCMQPWHLMHLARWPYRARHWCLSKPPASNKRAASRRQTSGCGTTPPRRRSRAPCAISAAFPILLLPSSWRTPGARHHVASPGLAVASYRWKMAAGKPMLRRLCLLIPRIVRPRNWTRQD</sequence>
<dbReference type="STRING" id="1036672.TKWG_03785"/>
<dbReference type="SUPFAM" id="SSF51395">
    <property type="entry name" value="FMN-linked oxidoreductases"/>
    <property type="match status" value="1"/>
</dbReference>
<feature type="region of interest" description="Disordered" evidence="2">
    <location>
        <begin position="60"/>
        <end position="84"/>
    </location>
</feature>
<dbReference type="PANTHER" id="PTHR43303">
    <property type="entry name" value="NADPH DEHYDROGENASE C23G7.10C-RELATED"/>
    <property type="match status" value="1"/>
</dbReference>
<accession>I3U8J2</accession>
<dbReference type="InterPro" id="IPR013785">
    <property type="entry name" value="Aldolase_TIM"/>
</dbReference>
<dbReference type="InterPro" id="IPR044152">
    <property type="entry name" value="YqjM-like"/>
</dbReference>
<reference evidence="4" key="2">
    <citation type="journal article" date="2013" name="PLoS ONE">
        <title>Genome implosion elicits host-confinement in Alcaligenaceae: evidence from the comparative genomics of Tetrathiobacter kashmirensis, a pathogen in the making.</title>
        <authorList>
            <person name="Ghosh W."/>
            <person name="Alam M."/>
            <person name="Roy C."/>
            <person name="Pyne P."/>
            <person name="George A."/>
            <person name="Chakraborty R."/>
            <person name="Majumder S."/>
            <person name="Agarwal A."/>
            <person name="Chakraborty S."/>
            <person name="Majumdar S."/>
            <person name="Gupta S.K."/>
        </authorList>
    </citation>
    <scope>NUCLEOTIDE SEQUENCE [LARGE SCALE GENOMIC DNA]</scope>
    <source>
        <strain evidence="4">WT001</strain>
    </source>
</reference>
<dbReference type="PANTHER" id="PTHR43303:SF4">
    <property type="entry name" value="NADPH DEHYDROGENASE C23G7.10C-RELATED"/>
    <property type="match status" value="1"/>
</dbReference>
<dbReference type="KEGG" id="aka:TKWG_03785"/>
<dbReference type="Gene3D" id="3.20.20.70">
    <property type="entry name" value="Aldolase class I"/>
    <property type="match status" value="1"/>
</dbReference>
<evidence type="ECO:0000313" key="3">
    <source>
        <dbReference type="EMBL" id="AFK61330.1"/>
    </source>
</evidence>
<dbReference type="Proteomes" id="UP000005267">
    <property type="component" value="Chromosome"/>
</dbReference>
<dbReference type="HOGENOM" id="CLU_1709377_0_0_4"/>
<keyword evidence="4" id="KW-1185">Reference proteome</keyword>
<dbReference type="GO" id="GO:0010181">
    <property type="term" value="F:FMN binding"/>
    <property type="evidence" value="ECO:0007669"/>
    <property type="project" value="InterPro"/>
</dbReference>
<dbReference type="GO" id="GO:0050661">
    <property type="term" value="F:NADP binding"/>
    <property type="evidence" value="ECO:0007669"/>
    <property type="project" value="InterPro"/>
</dbReference>
<dbReference type="EMBL" id="CP003555">
    <property type="protein sequence ID" value="AFK61330.1"/>
    <property type="molecule type" value="Genomic_DNA"/>
</dbReference>
<protein>
    <submittedName>
        <fullName evidence="3">Putative oxidoreductase</fullName>
    </submittedName>
</protein>
<proteinExistence type="predicted"/>
<organism evidence="3 4">
    <name type="scientific">Advenella kashmirensis (strain DSM 17095 / LMG 22695 / WT001)</name>
    <name type="common">Tetrathiobacter kashmirensis</name>
    <dbReference type="NCBI Taxonomy" id="1036672"/>
    <lineage>
        <taxon>Bacteria</taxon>
        <taxon>Pseudomonadati</taxon>
        <taxon>Pseudomonadota</taxon>
        <taxon>Betaproteobacteria</taxon>
        <taxon>Burkholderiales</taxon>
        <taxon>Alcaligenaceae</taxon>
    </lineage>
</organism>
<comment type="cofactor">
    <cofactor evidence="1">
        <name>FMN</name>
        <dbReference type="ChEBI" id="CHEBI:58210"/>
    </cofactor>
</comment>
<evidence type="ECO:0000256" key="2">
    <source>
        <dbReference type="SAM" id="MobiDB-lite"/>
    </source>
</evidence>
<gene>
    <name evidence="3" type="ordered locus">TKWG_03785</name>
</gene>
<reference evidence="3 4" key="1">
    <citation type="journal article" date="2011" name="J. Bacteriol.">
        <title>Whole-genome shotgun sequencing of the sulfur-oxidizing chemoautotroph Tetrathiobacter kashmirensis.</title>
        <authorList>
            <person name="Ghosh W."/>
            <person name="George A."/>
            <person name="Agarwal A."/>
            <person name="Raj P."/>
            <person name="Alam M."/>
            <person name="Pyne P."/>
            <person name="Das Gupta S.K."/>
        </authorList>
    </citation>
    <scope>NUCLEOTIDE SEQUENCE [LARGE SCALE GENOMIC DNA]</scope>
    <source>
        <strain evidence="3 4">WT001</strain>
    </source>
</reference>
<evidence type="ECO:0000256" key="1">
    <source>
        <dbReference type="ARBA" id="ARBA00001917"/>
    </source>
</evidence>
<name>I3U8J2_ADVKW</name>
<evidence type="ECO:0000313" key="4">
    <source>
        <dbReference type="Proteomes" id="UP000005267"/>
    </source>
</evidence>
<dbReference type="AlphaFoldDB" id="I3U8J2"/>